<gene>
    <name evidence="2" type="ORF">NN4_39840</name>
</gene>
<evidence type="ECO:0000313" key="2">
    <source>
        <dbReference type="EMBL" id="GEM39465.1"/>
    </source>
</evidence>
<dbReference type="RefSeq" id="WP_147133226.1">
    <property type="nucleotide sequence ID" value="NZ_BJXA01000025.1"/>
</dbReference>
<feature type="transmembrane region" description="Helical" evidence="1">
    <location>
        <begin position="89"/>
        <end position="108"/>
    </location>
</feature>
<keyword evidence="3" id="KW-1185">Reference proteome</keyword>
<keyword evidence="1" id="KW-0472">Membrane</keyword>
<organism evidence="2 3">
    <name type="scientific">Nocardia ninae NBRC 108245</name>
    <dbReference type="NCBI Taxonomy" id="1210091"/>
    <lineage>
        <taxon>Bacteria</taxon>
        <taxon>Bacillati</taxon>
        <taxon>Actinomycetota</taxon>
        <taxon>Actinomycetes</taxon>
        <taxon>Mycobacteriales</taxon>
        <taxon>Nocardiaceae</taxon>
        <taxon>Nocardia</taxon>
    </lineage>
</organism>
<keyword evidence="1" id="KW-1133">Transmembrane helix</keyword>
<feature type="transmembrane region" description="Helical" evidence="1">
    <location>
        <begin position="37"/>
        <end position="56"/>
    </location>
</feature>
<sequence>MSDSPITVRMAVFGIGIHAINHVLVLLFSPFSWNVGTVFHLTHGPIYAALLVPILRGKNWARITITVLLAGQFLGRFVVWVMFPSTGAHLALIGGWALSVVVLTLLWVPGSTRRYFRRSRALPEKQRA</sequence>
<protein>
    <submittedName>
        <fullName evidence="2">Uncharacterized protein</fullName>
    </submittedName>
</protein>
<feature type="transmembrane region" description="Helical" evidence="1">
    <location>
        <begin position="12"/>
        <end position="31"/>
    </location>
</feature>
<evidence type="ECO:0000313" key="3">
    <source>
        <dbReference type="Proteomes" id="UP000321424"/>
    </source>
</evidence>
<dbReference type="OrthoDB" id="4557993at2"/>
<reference evidence="2 3" key="1">
    <citation type="submission" date="2019-07" db="EMBL/GenBank/DDBJ databases">
        <title>Whole genome shotgun sequence of Nocardia ninae NBRC 108245.</title>
        <authorList>
            <person name="Hosoyama A."/>
            <person name="Uohara A."/>
            <person name="Ohji S."/>
            <person name="Ichikawa N."/>
        </authorList>
    </citation>
    <scope>NUCLEOTIDE SEQUENCE [LARGE SCALE GENOMIC DNA]</scope>
    <source>
        <strain evidence="2 3">NBRC 108245</strain>
    </source>
</reference>
<proteinExistence type="predicted"/>
<evidence type="ECO:0000256" key="1">
    <source>
        <dbReference type="SAM" id="Phobius"/>
    </source>
</evidence>
<comment type="caution">
    <text evidence="2">The sequence shown here is derived from an EMBL/GenBank/DDBJ whole genome shotgun (WGS) entry which is preliminary data.</text>
</comment>
<feature type="transmembrane region" description="Helical" evidence="1">
    <location>
        <begin position="63"/>
        <end position="83"/>
    </location>
</feature>
<keyword evidence="1" id="KW-0812">Transmembrane</keyword>
<dbReference type="Proteomes" id="UP000321424">
    <property type="component" value="Unassembled WGS sequence"/>
</dbReference>
<dbReference type="AlphaFoldDB" id="A0A511MFL1"/>
<dbReference type="EMBL" id="BJXA01000025">
    <property type="protein sequence ID" value="GEM39465.1"/>
    <property type="molecule type" value="Genomic_DNA"/>
</dbReference>
<name>A0A511MFL1_9NOCA</name>
<accession>A0A511MFL1</accession>